<dbReference type="Pfam" id="PF23857">
    <property type="entry name" value="Phage_TAC_19"/>
    <property type="match status" value="1"/>
</dbReference>
<dbReference type="InterPro" id="IPR057006">
    <property type="entry name" value="Phage_TAC_19"/>
</dbReference>
<name>A0A429ZTF7_9ENTE</name>
<gene>
    <name evidence="1" type="ORF">CBF37_10315</name>
</gene>
<accession>A0A429ZTF7</accession>
<comment type="caution">
    <text evidence="1">The sequence shown here is derived from an EMBL/GenBank/DDBJ whole genome shotgun (WGS) entry which is preliminary data.</text>
</comment>
<keyword evidence="2" id="KW-1185">Reference proteome</keyword>
<organism evidence="1 2">
    <name type="scientific">Vagococcus vulneris</name>
    <dbReference type="NCBI Taxonomy" id="1977869"/>
    <lineage>
        <taxon>Bacteria</taxon>
        <taxon>Bacillati</taxon>
        <taxon>Bacillota</taxon>
        <taxon>Bacilli</taxon>
        <taxon>Lactobacillales</taxon>
        <taxon>Enterococcaceae</taxon>
        <taxon>Vagococcus</taxon>
    </lineage>
</organism>
<reference evidence="1 2" key="1">
    <citation type="submission" date="2017-05" db="EMBL/GenBank/DDBJ databases">
        <title>Vagococcus spp. assemblies.</title>
        <authorList>
            <person name="Gulvik C.A."/>
        </authorList>
    </citation>
    <scope>NUCLEOTIDE SEQUENCE [LARGE SCALE GENOMIC DNA]</scope>
    <source>
        <strain evidence="1 2">SS1995</strain>
    </source>
</reference>
<dbReference type="AlphaFoldDB" id="A0A429ZTF7"/>
<protein>
    <recommendedName>
        <fullName evidence="3">Phage tail protein</fullName>
    </recommendedName>
</protein>
<evidence type="ECO:0000313" key="1">
    <source>
        <dbReference type="EMBL" id="RST96942.1"/>
    </source>
</evidence>
<proteinExistence type="predicted"/>
<dbReference type="Proteomes" id="UP000287857">
    <property type="component" value="Unassembled WGS sequence"/>
</dbReference>
<dbReference type="RefSeq" id="WP_125984664.1">
    <property type="nucleotide sequence ID" value="NZ_NGJS01000020.1"/>
</dbReference>
<dbReference type="NCBIfam" id="NF047360">
    <property type="entry name" value="tail_chap_PVL"/>
    <property type="match status" value="1"/>
</dbReference>
<dbReference type="EMBL" id="NGJS01000020">
    <property type="protein sequence ID" value="RST96942.1"/>
    <property type="molecule type" value="Genomic_DNA"/>
</dbReference>
<sequence>MSNFKKFDIELNIPGTDEFEKVTVRKFISVGELYDLAGKAEKLEDETTSVKEQLDIAMDIILGFFGKEKTEDNKKIDEKIIKERLASTDFMESAKNILFTATGQDPKALPTELQ</sequence>
<evidence type="ECO:0008006" key="3">
    <source>
        <dbReference type="Google" id="ProtNLM"/>
    </source>
</evidence>
<evidence type="ECO:0000313" key="2">
    <source>
        <dbReference type="Proteomes" id="UP000287857"/>
    </source>
</evidence>